<dbReference type="InterPro" id="IPR029021">
    <property type="entry name" value="Prot-tyrosine_phosphatase-like"/>
</dbReference>
<feature type="domain" description="Tyrosine specific protein phosphatases" evidence="4">
    <location>
        <begin position="128"/>
        <end position="196"/>
    </location>
</feature>
<dbReference type="InterPro" id="IPR000340">
    <property type="entry name" value="Dual-sp_phosphatase_cat-dom"/>
</dbReference>
<evidence type="ECO:0000259" key="3">
    <source>
        <dbReference type="PROSITE" id="PS50054"/>
    </source>
</evidence>
<dbReference type="Proteomes" id="UP000095287">
    <property type="component" value="Unplaced"/>
</dbReference>
<dbReference type="WBParaSite" id="L893_g32222.t1">
    <property type="protein sequence ID" value="L893_g32222.t1"/>
    <property type="gene ID" value="L893_g32222"/>
</dbReference>
<proteinExistence type="predicted"/>
<dbReference type="SUPFAM" id="SSF52799">
    <property type="entry name" value="(Phosphotyrosine protein) phosphatases II"/>
    <property type="match status" value="1"/>
</dbReference>
<dbReference type="InterPro" id="IPR003595">
    <property type="entry name" value="Tyr_Pase_cat"/>
</dbReference>
<name>A0A1I8A3J0_9BILA</name>
<evidence type="ECO:0000259" key="4">
    <source>
        <dbReference type="PROSITE" id="PS50056"/>
    </source>
</evidence>
<dbReference type="SMART" id="SM00404">
    <property type="entry name" value="PTPc_motif"/>
    <property type="match status" value="1"/>
</dbReference>
<dbReference type="InterPro" id="IPR016130">
    <property type="entry name" value="Tyr_Pase_AS"/>
</dbReference>
<reference evidence="6" key="1">
    <citation type="submission" date="2016-11" db="UniProtKB">
        <authorList>
            <consortium name="WormBaseParasite"/>
        </authorList>
    </citation>
    <scope>IDENTIFICATION</scope>
</reference>
<dbReference type="InterPro" id="IPR051029">
    <property type="entry name" value="mRNA_Capping_Enz/RNA_Phosphat"/>
</dbReference>
<evidence type="ECO:0000256" key="2">
    <source>
        <dbReference type="ARBA" id="ARBA00022912"/>
    </source>
</evidence>
<dbReference type="AlphaFoldDB" id="A0A1I8A3J0"/>
<dbReference type="Pfam" id="PF00782">
    <property type="entry name" value="DSPc"/>
    <property type="match status" value="1"/>
</dbReference>
<dbReference type="GO" id="GO:0004721">
    <property type="term" value="F:phosphoprotein phosphatase activity"/>
    <property type="evidence" value="ECO:0007669"/>
    <property type="project" value="UniProtKB-KW"/>
</dbReference>
<sequence length="248" mass="28443">MSLAETIAIGDLQETALPKQRLDYGDLPKKWRRYVAVGSTVPGTPFLPFKTPLRPEFNRRLPEKEIFNVDTLLECVRMKNKRIGFVIDLTNTDRYYDSSLWGSNGIRYKKMPQENGGHAIHTETALFEDFKEAVDSFRKETNDELLIGVHCTHGLNRTGYLICRYMIEAFGSNVVDAILEFESSRGHMIRRNEYIEALKEVGQEKLSFDEAEWQEKMSETSRKASLAATKKTSWLEGLPKSNVCSIEH</sequence>
<dbReference type="PROSITE" id="PS00383">
    <property type="entry name" value="TYR_PHOSPHATASE_1"/>
    <property type="match status" value="1"/>
</dbReference>
<dbReference type="InterPro" id="IPR000387">
    <property type="entry name" value="Tyr_Pase_dom"/>
</dbReference>
<dbReference type="GO" id="GO:0004651">
    <property type="term" value="F:polynucleotide 5'-phosphatase activity"/>
    <property type="evidence" value="ECO:0007669"/>
    <property type="project" value="TreeGrafter"/>
</dbReference>
<evidence type="ECO:0000256" key="1">
    <source>
        <dbReference type="ARBA" id="ARBA00022801"/>
    </source>
</evidence>
<evidence type="ECO:0000313" key="6">
    <source>
        <dbReference type="WBParaSite" id="L893_g32222.t1"/>
    </source>
</evidence>
<dbReference type="SMART" id="SM00195">
    <property type="entry name" value="DSPc"/>
    <property type="match status" value="1"/>
</dbReference>
<keyword evidence="1" id="KW-0378">Hydrolase</keyword>
<dbReference type="Gene3D" id="3.90.190.10">
    <property type="entry name" value="Protein tyrosine phosphatase superfamily"/>
    <property type="match status" value="1"/>
</dbReference>
<dbReference type="PROSITE" id="PS50056">
    <property type="entry name" value="TYR_PHOSPHATASE_2"/>
    <property type="match status" value="1"/>
</dbReference>
<dbReference type="PROSITE" id="PS50054">
    <property type="entry name" value="TYR_PHOSPHATASE_DUAL"/>
    <property type="match status" value="1"/>
</dbReference>
<dbReference type="InterPro" id="IPR020422">
    <property type="entry name" value="TYR_PHOSPHATASE_DUAL_dom"/>
</dbReference>
<organism evidence="5 6">
    <name type="scientific">Steinernema glaseri</name>
    <dbReference type="NCBI Taxonomy" id="37863"/>
    <lineage>
        <taxon>Eukaryota</taxon>
        <taxon>Metazoa</taxon>
        <taxon>Ecdysozoa</taxon>
        <taxon>Nematoda</taxon>
        <taxon>Chromadorea</taxon>
        <taxon>Rhabditida</taxon>
        <taxon>Tylenchina</taxon>
        <taxon>Panagrolaimomorpha</taxon>
        <taxon>Strongyloidoidea</taxon>
        <taxon>Steinernematidae</taxon>
        <taxon>Steinernema</taxon>
    </lineage>
</organism>
<keyword evidence="5" id="KW-1185">Reference proteome</keyword>
<feature type="domain" description="Tyrosine-protein phosphatase" evidence="3">
    <location>
        <begin position="56"/>
        <end position="207"/>
    </location>
</feature>
<accession>A0A1I8A3J0</accession>
<keyword evidence="2" id="KW-0904">Protein phosphatase</keyword>
<evidence type="ECO:0000313" key="5">
    <source>
        <dbReference type="Proteomes" id="UP000095287"/>
    </source>
</evidence>
<dbReference type="PANTHER" id="PTHR10367">
    <property type="entry name" value="MRNA-CAPPING ENZYME"/>
    <property type="match status" value="1"/>
</dbReference>
<dbReference type="PANTHER" id="PTHR10367:SF9">
    <property type="entry name" value="DUAL-SPECIFICITY PHOSPHATASE 11 (RNA_RNP COMPLEX 1-INTERACTING)"/>
    <property type="match status" value="1"/>
</dbReference>
<protein>
    <submittedName>
        <fullName evidence="6">TYR_PHOSPHATASE_2 domain-containing protein</fullName>
    </submittedName>
</protein>